<comment type="similarity">
    <text evidence="1">Belongs to the 'GDXG' lipolytic enzyme family.</text>
</comment>
<dbReference type="EMBL" id="AZFF01000001">
    <property type="protein sequence ID" value="KRL57396.1"/>
    <property type="molecule type" value="Genomic_DNA"/>
</dbReference>
<gene>
    <name evidence="4" type="ORF">FD35_GL000411</name>
</gene>
<dbReference type="STRING" id="1114972.FD35_GL000411"/>
<dbReference type="SUPFAM" id="SSF53474">
    <property type="entry name" value="alpha/beta-Hydrolases"/>
    <property type="match status" value="1"/>
</dbReference>
<comment type="caution">
    <text evidence="4">The sequence shown here is derived from an EMBL/GenBank/DDBJ whole genome shotgun (WGS) entry which is preliminary data.</text>
</comment>
<dbReference type="InterPro" id="IPR013094">
    <property type="entry name" value="AB_hydrolase_3"/>
</dbReference>
<dbReference type="PANTHER" id="PTHR48081">
    <property type="entry name" value="AB HYDROLASE SUPERFAMILY PROTEIN C4A8.06C"/>
    <property type="match status" value="1"/>
</dbReference>
<dbReference type="InterPro" id="IPR029058">
    <property type="entry name" value="AB_hydrolase_fold"/>
</dbReference>
<dbReference type="OrthoDB" id="9815425at2"/>
<dbReference type="GO" id="GO:0004806">
    <property type="term" value="F:triacylglycerol lipase activity"/>
    <property type="evidence" value="ECO:0007669"/>
    <property type="project" value="TreeGrafter"/>
</dbReference>
<reference evidence="4 5" key="1">
    <citation type="journal article" date="2015" name="Genome Announc.">
        <title>Expanding the biotechnology potential of lactobacilli through comparative genomics of 213 strains and associated genera.</title>
        <authorList>
            <person name="Sun Z."/>
            <person name="Harris H.M."/>
            <person name="McCann A."/>
            <person name="Guo C."/>
            <person name="Argimon S."/>
            <person name="Zhang W."/>
            <person name="Yang X."/>
            <person name="Jeffery I.B."/>
            <person name="Cooney J.C."/>
            <person name="Kagawa T.F."/>
            <person name="Liu W."/>
            <person name="Song Y."/>
            <person name="Salvetti E."/>
            <person name="Wrobel A."/>
            <person name="Rasinkangas P."/>
            <person name="Parkhill J."/>
            <person name="Rea M.C."/>
            <person name="O'Sullivan O."/>
            <person name="Ritari J."/>
            <person name="Douillard F.P."/>
            <person name="Paul Ross R."/>
            <person name="Yang R."/>
            <person name="Briner A.E."/>
            <person name="Felis G.E."/>
            <person name="de Vos W.M."/>
            <person name="Barrangou R."/>
            <person name="Klaenhammer T.R."/>
            <person name="Caufield P.W."/>
            <person name="Cui Y."/>
            <person name="Zhang H."/>
            <person name="O'Toole P.W."/>
        </authorList>
    </citation>
    <scope>NUCLEOTIDE SEQUENCE [LARGE SCALE GENOMIC DNA]</scope>
    <source>
        <strain evidence="4 5">DSM 15814</strain>
    </source>
</reference>
<dbReference type="Gene3D" id="3.40.50.1820">
    <property type="entry name" value="alpha/beta hydrolase"/>
    <property type="match status" value="1"/>
</dbReference>
<dbReference type="Pfam" id="PF07859">
    <property type="entry name" value="Abhydrolase_3"/>
    <property type="match status" value="1"/>
</dbReference>
<protein>
    <submittedName>
        <fullName evidence="4">Hydrolase, alpha beta domain protein</fullName>
    </submittedName>
</protein>
<evidence type="ECO:0000259" key="3">
    <source>
        <dbReference type="Pfam" id="PF07859"/>
    </source>
</evidence>
<dbReference type="PATRIC" id="fig|1114972.6.peg.412"/>
<sequence>MTKLQTAQTATVSPSAQKMLAGFKYFNLPRFIKITPRLINRIRTQFQSGEDPIEQSLIKDGNLTTTTLALNDVTGIRITGASVNEDGPVILNIHGGGFIMGTARERTALLAATETPFPVYSVDYDLAPEAQAPQIVNQVLSFYRGLIETVGNRPIVMMGSSAGSGIAAAVVEQAHAQGLRLPAAMVLFCPALDVSGNGDSSIFNEKRDVGSAKMALRLAKAYIGANDQKSPIVSPMYGEVGDWFPATFMSTGTRDIMLSNVARFSEKLRHADVEVTAVIREGMWHGFNWEPKLPEAVETRQAAWQFIKQHVGETL</sequence>
<dbReference type="Proteomes" id="UP000051999">
    <property type="component" value="Unassembled WGS sequence"/>
</dbReference>
<dbReference type="InterPro" id="IPR050300">
    <property type="entry name" value="GDXG_lipolytic_enzyme"/>
</dbReference>
<name>A0A0R1RQP4_9LACO</name>
<accession>A0A0R1RQP4</accession>
<dbReference type="AlphaFoldDB" id="A0A0R1RQP4"/>
<dbReference type="PANTHER" id="PTHR48081:SF30">
    <property type="entry name" value="ACETYL-HYDROLASE LIPR-RELATED"/>
    <property type="match status" value="1"/>
</dbReference>
<organism evidence="4 5">
    <name type="scientific">Furfurilactobacillus rossiae DSM 15814</name>
    <dbReference type="NCBI Taxonomy" id="1114972"/>
    <lineage>
        <taxon>Bacteria</taxon>
        <taxon>Bacillati</taxon>
        <taxon>Bacillota</taxon>
        <taxon>Bacilli</taxon>
        <taxon>Lactobacillales</taxon>
        <taxon>Lactobacillaceae</taxon>
        <taxon>Furfurilactobacillus</taxon>
    </lineage>
</organism>
<feature type="domain" description="Alpha/beta hydrolase fold-3" evidence="3">
    <location>
        <begin position="90"/>
        <end position="287"/>
    </location>
</feature>
<dbReference type="eggNOG" id="COG0657">
    <property type="taxonomic scope" value="Bacteria"/>
</dbReference>
<dbReference type="RefSeq" id="WP_017261702.1">
    <property type="nucleotide sequence ID" value="NZ_AUAW01000001.1"/>
</dbReference>
<keyword evidence="2 4" id="KW-0378">Hydrolase</keyword>
<evidence type="ECO:0000313" key="5">
    <source>
        <dbReference type="Proteomes" id="UP000051999"/>
    </source>
</evidence>
<evidence type="ECO:0000256" key="2">
    <source>
        <dbReference type="ARBA" id="ARBA00022801"/>
    </source>
</evidence>
<evidence type="ECO:0000313" key="4">
    <source>
        <dbReference type="EMBL" id="KRL57396.1"/>
    </source>
</evidence>
<proteinExistence type="inferred from homology"/>
<evidence type="ECO:0000256" key="1">
    <source>
        <dbReference type="ARBA" id="ARBA00010515"/>
    </source>
</evidence>
<keyword evidence="5" id="KW-1185">Reference proteome</keyword>